<gene>
    <name evidence="1" type="ORF">PanWU01x14_101150</name>
</gene>
<proteinExistence type="predicted"/>
<name>A0A2P5D319_PARAD</name>
<evidence type="ECO:0000313" key="1">
    <source>
        <dbReference type="EMBL" id="PON67691.1"/>
    </source>
</evidence>
<organism evidence="1 2">
    <name type="scientific">Parasponia andersonii</name>
    <name type="common">Sponia andersonii</name>
    <dbReference type="NCBI Taxonomy" id="3476"/>
    <lineage>
        <taxon>Eukaryota</taxon>
        <taxon>Viridiplantae</taxon>
        <taxon>Streptophyta</taxon>
        <taxon>Embryophyta</taxon>
        <taxon>Tracheophyta</taxon>
        <taxon>Spermatophyta</taxon>
        <taxon>Magnoliopsida</taxon>
        <taxon>eudicotyledons</taxon>
        <taxon>Gunneridae</taxon>
        <taxon>Pentapetalae</taxon>
        <taxon>rosids</taxon>
        <taxon>fabids</taxon>
        <taxon>Rosales</taxon>
        <taxon>Cannabaceae</taxon>
        <taxon>Parasponia</taxon>
    </lineage>
</organism>
<protein>
    <submittedName>
        <fullName evidence="1">Uncharacterized protein</fullName>
    </submittedName>
</protein>
<evidence type="ECO:0000313" key="2">
    <source>
        <dbReference type="Proteomes" id="UP000237105"/>
    </source>
</evidence>
<dbReference type="EMBL" id="JXTB01000069">
    <property type="protein sequence ID" value="PON67691.1"/>
    <property type="molecule type" value="Genomic_DNA"/>
</dbReference>
<comment type="caution">
    <text evidence="1">The sequence shown here is derived from an EMBL/GenBank/DDBJ whole genome shotgun (WGS) entry which is preliminary data.</text>
</comment>
<dbReference type="AlphaFoldDB" id="A0A2P5D319"/>
<reference evidence="2" key="1">
    <citation type="submission" date="2016-06" db="EMBL/GenBank/DDBJ databases">
        <title>Parallel loss of symbiosis genes in relatives of nitrogen-fixing non-legume Parasponia.</title>
        <authorList>
            <person name="Van Velzen R."/>
            <person name="Holmer R."/>
            <person name="Bu F."/>
            <person name="Rutten L."/>
            <person name="Van Zeijl A."/>
            <person name="Liu W."/>
            <person name="Santuari L."/>
            <person name="Cao Q."/>
            <person name="Sharma T."/>
            <person name="Shen D."/>
            <person name="Roswanjaya Y."/>
            <person name="Wardhani T."/>
            <person name="Kalhor M.S."/>
            <person name="Jansen J."/>
            <person name="Van den Hoogen J."/>
            <person name="Gungor B."/>
            <person name="Hartog M."/>
            <person name="Hontelez J."/>
            <person name="Verver J."/>
            <person name="Yang W.-C."/>
            <person name="Schijlen E."/>
            <person name="Repin R."/>
            <person name="Schilthuizen M."/>
            <person name="Schranz E."/>
            <person name="Heidstra R."/>
            <person name="Miyata K."/>
            <person name="Fedorova E."/>
            <person name="Kohlen W."/>
            <person name="Bisseling T."/>
            <person name="Smit S."/>
            <person name="Geurts R."/>
        </authorList>
    </citation>
    <scope>NUCLEOTIDE SEQUENCE [LARGE SCALE GENOMIC DNA]</scope>
    <source>
        <strain evidence="2">cv. WU1-14</strain>
    </source>
</reference>
<dbReference type="Proteomes" id="UP000237105">
    <property type="component" value="Unassembled WGS sequence"/>
</dbReference>
<accession>A0A2P5D319</accession>
<sequence length="100" mass="11828">MKYAILHGQEAFLEVTFVNHNSIVPFQDEEFLGDSLNKLEGHYRILRINSFRNIVVNEIVVMREERQIERLSWISLFRAVQIWSIVTEAKRTGYVKVLSF</sequence>
<keyword evidence="2" id="KW-1185">Reference proteome</keyword>